<feature type="compositionally biased region" description="Polar residues" evidence="2">
    <location>
        <begin position="40"/>
        <end position="50"/>
    </location>
</feature>
<evidence type="ECO:0000313" key="3">
    <source>
        <dbReference type="EMBL" id="KAF7392817.1"/>
    </source>
</evidence>
<feature type="region of interest" description="Disordered" evidence="2">
    <location>
        <begin position="37"/>
        <end position="61"/>
    </location>
</feature>
<dbReference type="AlphaFoldDB" id="A0A834JSS9"/>
<reference evidence="3" key="1">
    <citation type="journal article" date="2020" name="G3 (Bethesda)">
        <title>High-Quality Assemblies for Three Invasive Social Wasps from the &lt;i&gt;Vespula&lt;/i&gt; Genus.</title>
        <authorList>
            <person name="Harrop T.W.R."/>
            <person name="Guhlin J."/>
            <person name="McLaughlin G.M."/>
            <person name="Permina E."/>
            <person name="Stockwell P."/>
            <person name="Gilligan J."/>
            <person name="Le Lec M.F."/>
            <person name="Gruber M.A.M."/>
            <person name="Quinn O."/>
            <person name="Lovegrove M."/>
            <person name="Duncan E.J."/>
            <person name="Remnant E.J."/>
            <person name="Van Eeckhoven J."/>
            <person name="Graham B."/>
            <person name="Knapp R.A."/>
            <person name="Langford K.W."/>
            <person name="Kronenberg Z."/>
            <person name="Press M.O."/>
            <person name="Eacker S.M."/>
            <person name="Wilson-Rankin E.E."/>
            <person name="Purcell J."/>
            <person name="Lester P.J."/>
            <person name="Dearden P.K."/>
        </authorList>
    </citation>
    <scope>NUCLEOTIDE SEQUENCE</scope>
    <source>
        <strain evidence="3">Marl-1</strain>
    </source>
</reference>
<keyword evidence="1" id="KW-0175">Coiled coil</keyword>
<organism evidence="3 4">
    <name type="scientific">Vespula vulgaris</name>
    <name type="common">Yellow jacket</name>
    <name type="synonym">Wasp</name>
    <dbReference type="NCBI Taxonomy" id="7454"/>
    <lineage>
        <taxon>Eukaryota</taxon>
        <taxon>Metazoa</taxon>
        <taxon>Ecdysozoa</taxon>
        <taxon>Arthropoda</taxon>
        <taxon>Hexapoda</taxon>
        <taxon>Insecta</taxon>
        <taxon>Pterygota</taxon>
        <taxon>Neoptera</taxon>
        <taxon>Endopterygota</taxon>
        <taxon>Hymenoptera</taxon>
        <taxon>Apocrita</taxon>
        <taxon>Aculeata</taxon>
        <taxon>Vespoidea</taxon>
        <taxon>Vespidae</taxon>
        <taxon>Vespinae</taxon>
        <taxon>Vespula</taxon>
    </lineage>
</organism>
<evidence type="ECO:0000313" key="4">
    <source>
        <dbReference type="Proteomes" id="UP000614350"/>
    </source>
</evidence>
<feature type="coiled-coil region" evidence="1">
    <location>
        <begin position="126"/>
        <end position="268"/>
    </location>
</feature>
<evidence type="ECO:0000256" key="1">
    <source>
        <dbReference type="SAM" id="Coils"/>
    </source>
</evidence>
<name>A0A834JSS9_VESVU</name>
<dbReference type="EMBL" id="JACSEA010000009">
    <property type="protein sequence ID" value="KAF7392817.1"/>
    <property type="molecule type" value="Genomic_DNA"/>
</dbReference>
<protein>
    <submittedName>
        <fullName evidence="3">Uncharacterized protein</fullName>
    </submittedName>
</protein>
<proteinExistence type="predicted"/>
<evidence type="ECO:0000256" key="2">
    <source>
        <dbReference type="SAM" id="MobiDB-lite"/>
    </source>
</evidence>
<keyword evidence="4" id="KW-1185">Reference proteome</keyword>
<dbReference type="PANTHER" id="PTHR23313:SF0">
    <property type="entry name" value="TESTIS-EXPRESSED PROTEIN 9"/>
    <property type="match status" value="1"/>
</dbReference>
<dbReference type="Gene3D" id="1.10.287.1490">
    <property type="match status" value="1"/>
</dbReference>
<dbReference type="Proteomes" id="UP000614350">
    <property type="component" value="Unassembled WGS sequence"/>
</dbReference>
<accession>A0A834JSS9</accession>
<dbReference type="PANTHER" id="PTHR23313">
    <property type="entry name" value="TSEC1-RELATED"/>
    <property type="match status" value="1"/>
</dbReference>
<sequence>MSDKLLIKEKELYQLNKALEIKTRHVLEEIKSIADRRFHNNSSRQNNDPPNTIDRDKKNSEHSLNTNKVLQNITIEQSTVPLHNIIESTSNLSKQNFENLQNQNGVNKNNETVLYERNNSESKTLINFLKSKIDMLHNELKVIQVEYKNKVNDYDRLESENKKLDCCKLKLHNQVTSLKETVTKLENNNSHLHEQNLASNTENLNLRKDVEGLKKEIKSLNHQLNNFDLRLNRSLEENEKLKNTIKFNHLEEKELRDQIRKLQEDKRQGIKHLEKQRLELLQAFKKQSLLIDNLKKQNAFMTAVEHMQLVEEDFSKLLLWKPNNL</sequence>
<comment type="caution">
    <text evidence="3">The sequence shown here is derived from an EMBL/GenBank/DDBJ whole genome shotgun (WGS) entry which is preliminary data.</text>
</comment>
<gene>
    <name evidence="3" type="ORF">HZH66_008650</name>
</gene>